<sequence length="553" mass="62009">MKKNLILAIALVLQSCASAKLEISVDLYDRDPSVHLLMTPRKAHELANNLAILKNEAEKVQNKRISLARQSLDTYLSAWQVLNPKESIDWSIEERPNWASRELSDQRLHKADQHLMRMARYKTNLNKAKRKYKKTLEQTIKQLNEYVSCYEKTYNDFYKDLYKLEKSRPKLKACLIKKNWLEKLITSDHPSKLYKPVENRNQCILEAMARGVGESSCNITSADCQENKCNLLHAESEVLTSTSKAIHGFSDIGDNSEKFSIDWIGIEYEINRRHALASVGAGNPGMQALMKQLGKRINQSLEAIKQQLAASGLSVPSRLRHTATAPSTALGSSLALANELEALRNDLPVSSSSQTALHNLVTGTARFTEQLDRLRDAGDPIWRTVTDPANERHWQKQGVKTAFYAEGDASVVVVRDDPMHYRVVKASNNPATLINNQLLISKVLLNSSIDLFAGISGLPSNASKQNATAEQGEPEPDEQPPTLEATSLASLEAQRAQRRTALKTLAAQLRFLKERLSQIEEGDAKDLKPIRLRLESVLKAYKPLLLIKENDDE</sequence>
<protein>
    <submittedName>
        <fullName evidence="4">Putative coiled-coil protein SlyX</fullName>
    </submittedName>
</protein>
<dbReference type="Proteomes" id="UP000528457">
    <property type="component" value="Unassembled WGS sequence"/>
</dbReference>
<gene>
    <name evidence="4" type="ORF">HNR48_001783</name>
</gene>
<feature type="coiled-coil region" evidence="1">
    <location>
        <begin position="111"/>
        <end position="153"/>
    </location>
</feature>
<evidence type="ECO:0000313" key="4">
    <source>
        <dbReference type="EMBL" id="MBB6521498.1"/>
    </source>
</evidence>
<dbReference type="AlphaFoldDB" id="A0A7X0JTL7"/>
<organism evidence="4 5">
    <name type="scientific">Pseudoteredinibacter isoporae</name>
    <dbReference type="NCBI Taxonomy" id="570281"/>
    <lineage>
        <taxon>Bacteria</taxon>
        <taxon>Pseudomonadati</taxon>
        <taxon>Pseudomonadota</taxon>
        <taxon>Gammaproteobacteria</taxon>
        <taxon>Cellvibrionales</taxon>
        <taxon>Cellvibrionaceae</taxon>
        <taxon>Pseudoteredinibacter</taxon>
    </lineage>
</organism>
<dbReference type="InParanoid" id="A0A7X0JTL7"/>
<accession>A0A7X0JTL7</accession>
<evidence type="ECO:0000313" key="5">
    <source>
        <dbReference type="Proteomes" id="UP000528457"/>
    </source>
</evidence>
<name>A0A7X0JTL7_9GAMM</name>
<comment type="caution">
    <text evidence="4">The sequence shown here is derived from an EMBL/GenBank/DDBJ whole genome shotgun (WGS) entry which is preliminary data.</text>
</comment>
<feature type="signal peptide" evidence="3">
    <location>
        <begin position="1"/>
        <end position="19"/>
    </location>
</feature>
<keyword evidence="5" id="KW-1185">Reference proteome</keyword>
<feature type="chain" id="PRO_5030971185" evidence="3">
    <location>
        <begin position="20"/>
        <end position="553"/>
    </location>
</feature>
<dbReference type="EMBL" id="JACHHT010000002">
    <property type="protein sequence ID" value="MBB6521498.1"/>
    <property type="molecule type" value="Genomic_DNA"/>
</dbReference>
<evidence type="ECO:0000256" key="3">
    <source>
        <dbReference type="SAM" id="SignalP"/>
    </source>
</evidence>
<feature type="region of interest" description="Disordered" evidence="2">
    <location>
        <begin position="462"/>
        <end position="482"/>
    </location>
</feature>
<dbReference type="PROSITE" id="PS51257">
    <property type="entry name" value="PROKAR_LIPOPROTEIN"/>
    <property type="match status" value="1"/>
</dbReference>
<evidence type="ECO:0000256" key="1">
    <source>
        <dbReference type="SAM" id="Coils"/>
    </source>
</evidence>
<keyword evidence="1" id="KW-0175">Coiled coil</keyword>
<reference evidence="4 5" key="1">
    <citation type="submission" date="2020-08" db="EMBL/GenBank/DDBJ databases">
        <title>Genomic Encyclopedia of Type Strains, Phase IV (KMG-IV): sequencing the most valuable type-strain genomes for metagenomic binning, comparative biology and taxonomic classification.</title>
        <authorList>
            <person name="Goeker M."/>
        </authorList>
    </citation>
    <scope>NUCLEOTIDE SEQUENCE [LARGE SCALE GENOMIC DNA]</scope>
    <source>
        <strain evidence="4 5">DSM 22368</strain>
    </source>
</reference>
<evidence type="ECO:0000256" key="2">
    <source>
        <dbReference type="SAM" id="MobiDB-lite"/>
    </source>
</evidence>
<keyword evidence="3" id="KW-0732">Signal</keyword>
<feature type="coiled-coil region" evidence="1">
    <location>
        <begin position="43"/>
        <end position="70"/>
    </location>
</feature>
<dbReference type="RefSeq" id="WP_166844048.1">
    <property type="nucleotide sequence ID" value="NZ_JAAONY010000002.1"/>
</dbReference>
<proteinExistence type="predicted"/>